<proteinExistence type="inferred from homology"/>
<feature type="domain" description="LITAF" evidence="9">
    <location>
        <begin position="76"/>
        <end position="159"/>
    </location>
</feature>
<keyword evidence="5" id="KW-0479">Metal-binding</keyword>
<dbReference type="GO" id="GO:0098560">
    <property type="term" value="C:cytoplasmic side of late endosome membrane"/>
    <property type="evidence" value="ECO:0007669"/>
    <property type="project" value="TreeGrafter"/>
</dbReference>
<reference evidence="10" key="3">
    <citation type="submission" date="2025-09" db="UniProtKB">
        <authorList>
            <consortium name="Ensembl"/>
        </authorList>
    </citation>
    <scope>IDENTIFICATION</scope>
</reference>
<organism evidence="10 11">
    <name type="scientific">Cynoglossus semilaevis</name>
    <name type="common">Tongue sole</name>
    <dbReference type="NCBI Taxonomy" id="244447"/>
    <lineage>
        <taxon>Eukaryota</taxon>
        <taxon>Metazoa</taxon>
        <taxon>Chordata</taxon>
        <taxon>Craniata</taxon>
        <taxon>Vertebrata</taxon>
        <taxon>Euteleostomi</taxon>
        <taxon>Actinopterygii</taxon>
        <taxon>Neopterygii</taxon>
        <taxon>Teleostei</taxon>
        <taxon>Neoteleostei</taxon>
        <taxon>Acanthomorphata</taxon>
        <taxon>Carangaria</taxon>
        <taxon>Pleuronectiformes</taxon>
        <taxon>Pleuronectoidei</taxon>
        <taxon>Cynoglossidae</taxon>
        <taxon>Cynoglossinae</taxon>
        <taxon>Cynoglossus</taxon>
    </lineage>
</organism>
<dbReference type="STRING" id="244447.ENSCSEP00000020782"/>
<protein>
    <submittedName>
        <fullName evidence="10">Lipopolysaccharide-induced tumor necrosis factor-alpha factor homolog</fullName>
    </submittedName>
</protein>
<keyword evidence="11" id="KW-1185">Reference proteome</keyword>
<evidence type="ECO:0000256" key="1">
    <source>
        <dbReference type="ARBA" id="ARBA00004125"/>
    </source>
</evidence>
<sequence length="160" mass="17480">MEKENLSHESVPPYPGPPLNYGSAAPPAVVYGGKQNYSTYNYMDLPIGIYQCLNVSYFSYFSNLFSSVPSPGVPASTVTHVVVTPGLRDVPGQTVCPHCNQTVVTNTEFTSGLLTWLICGGMALVGCFLCCCIPFCLDSCKDVEHRCPSCQNVVYMYKRI</sequence>
<comment type="similarity">
    <text evidence="4">Belongs to the CDIP1/LITAF family.</text>
</comment>
<dbReference type="PANTHER" id="PTHR23292">
    <property type="entry name" value="LIPOPOLYSACCHARIDE-INDUCED TUMOR NECROSIS FACTOR-ALPHA FACTOR"/>
    <property type="match status" value="1"/>
</dbReference>
<dbReference type="InParanoid" id="A0A3P8W2P7"/>
<evidence type="ECO:0000256" key="6">
    <source>
        <dbReference type="ARBA" id="ARBA00022833"/>
    </source>
</evidence>
<dbReference type="Ensembl" id="ENSCSET00000021048.1">
    <property type="protein sequence ID" value="ENSCSEP00000020782.1"/>
    <property type="gene ID" value="ENSCSEG00000013270.1"/>
</dbReference>
<evidence type="ECO:0000256" key="7">
    <source>
        <dbReference type="ARBA" id="ARBA00023136"/>
    </source>
</evidence>
<reference evidence="10" key="2">
    <citation type="submission" date="2025-08" db="UniProtKB">
        <authorList>
            <consortium name="Ensembl"/>
        </authorList>
    </citation>
    <scope>IDENTIFICATION</scope>
</reference>
<evidence type="ECO:0000256" key="5">
    <source>
        <dbReference type="ARBA" id="ARBA00022723"/>
    </source>
</evidence>
<dbReference type="AlphaFoldDB" id="A0A3P8W2P7"/>
<dbReference type="PROSITE" id="PS51837">
    <property type="entry name" value="LITAF"/>
    <property type="match status" value="1"/>
</dbReference>
<dbReference type="GO" id="GO:0005634">
    <property type="term" value="C:nucleus"/>
    <property type="evidence" value="ECO:0007669"/>
    <property type="project" value="TreeGrafter"/>
</dbReference>
<keyword evidence="6" id="KW-0862">Zinc</keyword>
<dbReference type="Proteomes" id="UP000265120">
    <property type="component" value="Chromosome 17"/>
</dbReference>
<evidence type="ECO:0000256" key="8">
    <source>
        <dbReference type="SAM" id="Phobius"/>
    </source>
</evidence>
<evidence type="ECO:0000256" key="2">
    <source>
        <dbReference type="ARBA" id="ARBA00004414"/>
    </source>
</evidence>
<reference evidence="10 11" key="1">
    <citation type="journal article" date="2014" name="Nat. Genet.">
        <title>Whole-genome sequence of a flatfish provides insights into ZW sex chromosome evolution and adaptation to a benthic lifestyle.</title>
        <authorList>
            <person name="Chen S."/>
            <person name="Zhang G."/>
            <person name="Shao C."/>
            <person name="Huang Q."/>
            <person name="Liu G."/>
            <person name="Zhang P."/>
            <person name="Song W."/>
            <person name="An N."/>
            <person name="Chalopin D."/>
            <person name="Volff J.N."/>
            <person name="Hong Y."/>
            <person name="Li Q."/>
            <person name="Sha Z."/>
            <person name="Zhou H."/>
            <person name="Xie M."/>
            <person name="Yu Q."/>
            <person name="Liu Y."/>
            <person name="Xiang H."/>
            <person name="Wang N."/>
            <person name="Wu K."/>
            <person name="Yang C."/>
            <person name="Zhou Q."/>
            <person name="Liao X."/>
            <person name="Yang L."/>
            <person name="Hu Q."/>
            <person name="Zhang J."/>
            <person name="Meng L."/>
            <person name="Jin L."/>
            <person name="Tian Y."/>
            <person name="Lian J."/>
            <person name="Yang J."/>
            <person name="Miao G."/>
            <person name="Liu S."/>
            <person name="Liang Z."/>
            <person name="Yan F."/>
            <person name="Li Y."/>
            <person name="Sun B."/>
            <person name="Zhang H."/>
            <person name="Zhang J."/>
            <person name="Zhu Y."/>
            <person name="Du M."/>
            <person name="Zhao Y."/>
            <person name="Schartl M."/>
            <person name="Tang Q."/>
            <person name="Wang J."/>
        </authorList>
    </citation>
    <scope>NUCLEOTIDE SEQUENCE</scope>
</reference>
<dbReference type="PANTHER" id="PTHR23292:SF48">
    <property type="entry name" value="LIPOPOLYSACCHARIDE-INDUCED TUMOR NECROSIS FACTOR-ALPHA FACTOR HOMOLOG-RELATED"/>
    <property type="match status" value="1"/>
</dbReference>
<dbReference type="InterPro" id="IPR006629">
    <property type="entry name" value="LITAF"/>
</dbReference>
<comment type="subcellular location">
    <subcellularLocation>
        <location evidence="1">Endosome membrane</location>
        <topology evidence="1">Peripheral membrane protein</topology>
        <orientation evidence="1">Cytoplasmic side</orientation>
    </subcellularLocation>
    <subcellularLocation>
        <location evidence="2">Late endosome membrane</location>
    </subcellularLocation>
    <subcellularLocation>
        <location evidence="3">Lysosome membrane</location>
        <topology evidence="3">Peripheral membrane protein</topology>
        <orientation evidence="3">Cytoplasmic side</orientation>
    </subcellularLocation>
</comment>
<evidence type="ECO:0000259" key="9">
    <source>
        <dbReference type="PROSITE" id="PS51837"/>
    </source>
</evidence>
<dbReference type="OMA" id="NINMAYT"/>
<evidence type="ECO:0000313" key="11">
    <source>
        <dbReference type="Proteomes" id="UP000265120"/>
    </source>
</evidence>
<dbReference type="GO" id="GO:0008270">
    <property type="term" value="F:zinc ion binding"/>
    <property type="evidence" value="ECO:0007669"/>
    <property type="project" value="TreeGrafter"/>
</dbReference>
<dbReference type="InterPro" id="IPR037519">
    <property type="entry name" value="LITAF_fam"/>
</dbReference>
<keyword evidence="7 8" id="KW-0472">Membrane</keyword>
<keyword evidence="8" id="KW-0812">Transmembrane</keyword>
<dbReference type="GeneTree" id="ENSGT00940000155366"/>
<evidence type="ECO:0000256" key="4">
    <source>
        <dbReference type="ARBA" id="ARBA00005975"/>
    </source>
</evidence>
<feature type="transmembrane region" description="Helical" evidence="8">
    <location>
        <begin position="113"/>
        <end position="137"/>
    </location>
</feature>
<accession>A0A3P8W2P7</accession>
<keyword evidence="8" id="KW-1133">Transmembrane helix</keyword>
<evidence type="ECO:0000256" key="3">
    <source>
        <dbReference type="ARBA" id="ARBA00004630"/>
    </source>
</evidence>
<evidence type="ECO:0000313" key="10">
    <source>
        <dbReference type="Ensembl" id="ENSCSEP00000020782.1"/>
    </source>
</evidence>
<dbReference type="FunCoup" id="A0A3P8W2P7">
    <property type="interactions" value="63"/>
</dbReference>
<name>A0A3P8W2P7_CYNSE</name>
<dbReference type="SMART" id="SM00714">
    <property type="entry name" value="LITAF"/>
    <property type="match status" value="1"/>
</dbReference>
<dbReference type="Pfam" id="PF10601">
    <property type="entry name" value="zf-LITAF-like"/>
    <property type="match status" value="1"/>
</dbReference>
<dbReference type="GO" id="GO:0098574">
    <property type="term" value="C:cytoplasmic side of lysosomal membrane"/>
    <property type="evidence" value="ECO:0007669"/>
    <property type="project" value="TreeGrafter"/>
</dbReference>